<evidence type="ECO:0000313" key="1">
    <source>
        <dbReference type="EMBL" id="KAK2944131.1"/>
    </source>
</evidence>
<comment type="caution">
    <text evidence="1">The sequence shown here is derived from an EMBL/GenBank/DDBJ whole genome shotgun (WGS) entry which is preliminary data.</text>
</comment>
<reference evidence="1 2" key="1">
    <citation type="journal article" date="2022" name="bioRxiv">
        <title>Genomics of Preaxostyla Flagellates Illuminates Evolutionary Transitions and the Path Towards Mitochondrial Loss.</title>
        <authorList>
            <person name="Novak L.V.F."/>
            <person name="Treitli S.C."/>
            <person name="Pyrih J."/>
            <person name="Halakuc P."/>
            <person name="Pipaliya S.V."/>
            <person name="Vacek V."/>
            <person name="Brzon O."/>
            <person name="Soukal P."/>
            <person name="Eme L."/>
            <person name="Dacks J.B."/>
            <person name="Karnkowska A."/>
            <person name="Elias M."/>
            <person name="Hampl V."/>
        </authorList>
    </citation>
    <scope>NUCLEOTIDE SEQUENCE [LARGE SCALE GENOMIC DNA]</scope>
    <source>
        <strain evidence="1">NAU3</strain>
        <tissue evidence="1">Gut</tissue>
    </source>
</reference>
<proteinExistence type="predicted"/>
<gene>
    <name evidence="1" type="ORF">BLNAU_20963</name>
</gene>
<evidence type="ECO:0000313" key="2">
    <source>
        <dbReference type="Proteomes" id="UP001281761"/>
    </source>
</evidence>
<keyword evidence="2" id="KW-1185">Reference proteome</keyword>
<dbReference type="EMBL" id="JARBJD010000313">
    <property type="protein sequence ID" value="KAK2944131.1"/>
    <property type="molecule type" value="Genomic_DNA"/>
</dbReference>
<dbReference type="Proteomes" id="UP001281761">
    <property type="component" value="Unassembled WGS sequence"/>
</dbReference>
<protein>
    <submittedName>
        <fullName evidence="1">Uncharacterized protein</fullName>
    </submittedName>
</protein>
<accession>A0ABQ9WXA0</accession>
<organism evidence="1 2">
    <name type="scientific">Blattamonas nauphoetae</name>
    <dbReference type="NCBI Taxonomy" id="2049346"/>
    <lineage>
        <taxon>Eukaryota</taxon>
        <taxon>Metamonada</taxon>
        <taxon>Preaxostyla</taxon>
        <taxon>Oxymonadida</taxon>
        <taxon>Blattamonas</taxon>
    </lineage>
</organism>
<name>A0ABQ9WXA0_9EUKA</name>
<sequence length="372" mass="40764">MLCDCGWSVSRRGDSISGKLGVLVLSQKLQIRFILLGLLHWLALLHHPFTSESAQNELFEIRIFIFDRHNALHASSRWMDAVECGLNWNTARNGGAVLFSCSAGGTSTISWFSCIFFNNTERVVKPITDDPAKNCLAGNDLCFYADTDDWNKTLAREGSFRDCFSTSDFTRIVIDTLGQHATHAIRFPMNATLLSALPPSPSLVVSVRDDGNDEAGCGMSCFLACKTLGDAGKNQLTFSTGEVLVEAWLLEERMGRLESFPGGSSTDSIPSVEVLILSADQIVTHSTMLSLLHITQHCPERLQEKHVETSRIPHLVITLNQQPLSSCRTLKTAPSLSKSKNVTSNRPFVGLTCADPPTLSPLSLPLLDIPCL</sequence>